<feature type="chain" id="PRO_5019367335" description="Lipoprotein" evidence="1">
    <location>
        <begin position="27"/>
        <end position="472"/>
    </location>
</feature>
<dbReference type="PROSITE" id="PS51257">
    <property type="entry name" value="PROKAR_LIPOPROTEIN"/>
    <property type="match status" value="1"/>
</dbReference>
<name>A0A449B9R4_9BACT</name>
<keyword evidence="3" id="KW-1185">Reference proteome</keyword>
<dbReference type="RefSeq" id="WP_129622766.1">
    <property type="nucleotide sequence ID" value="NZ_LR215043.1"/>
</dbReference>
<feature type="signal peptide" evidence="1">
    <location>
        <begin position="1"/>
        <end position="26"/>
    </location>
</feature>
<dbReference type="OrthoDB" id="398570at2"/>
<accession>A0A449B9R4</accession>
<reference evidence="2 3" key="1">
    <citation type="submission" date="2019-01" db="EMBL/GenBank/DDBJ databases">
        <authorList>
            <consortium name="Pathogen Informatics"/>
        </authorList>
    </citation>
    <scope>NUCLEOTIDE SEQUENCE [LARGE SCALE GENOMIC DNA]</scope>
    <source>
        <strain evidence="2 3">NCTC10184</strain>
    </source>
</reference>
<dbReference type="EMBL" id="LR215043">
    <property type="protein sequence ID" value="VEU77908.1"/>
    <property type="molecule type" value="Genomic_DNA"/>
</dbReference>
<evidence type="ECO:0000313" key="2">
    <source>
        <dbReference type="EMBL" id="VEU77908.1"/>
    </source>
</evidence>
<dbReference type="AlphaFoldDB" id="A0A449B9R4"/>
<gene>
    <name evidence="2" type="ORF">NCTC10184_00121</name>
</gene>
<protein>
    <recommendedName>
        <fullName evidence="4">Lipoprotein</fullName>
    </recommendedName>
</protein>
<dbReference type="Proteomes" id="UP000290876">
    <property type="component" value="Chromosome"/>
</dbReference>
<organism evidence="2 3">
    <name type="scientific">Mycoplasmopsis columbinasalis</name>
    <dbReference type="NCBI Taxonomy" id="114880"/>
    <lineage>
        <taxon>Bacteria</taxon>
        <taxon>Bacillati</taxon>
        <taxon>Mycoplasmatota</taxon>
        <taxon>Mycoplasmoidales</taxon>
        <taxon>Metamycoplasmataceae</taxon>
        <taxon>Mycoplasmopsis</taxon>
    </lineage>
</organism>
<evidence type="ECO:0000256" key="1">
    <source>
        <dbReference type="SAM" id="SignalP"/>
    </source>
</evidence>
<proteinExistence type="predicted"/>
<evidence type="ECO:0000313" key="3">
    <source>
        <dbReference type="Proteomes" id="UP000290876"/>
    </source>
</evidence>
<evidence type="ECO:0008006" key="4">
    <source>
        <dbReference type="Google" id="ProtNLM"/>
    </source>
</evidence>
<sequence>MRKKLKFCFITTGAALSALTPLIASSCFLSLPKQLTDIYDYAKNTRFYNLKPYEEVNPNATKLQKFLSQRINTTESKYIDLSEHFGSLTWTTNIASDDLQDMKSIDEIKDVIKYYFGSSYLSYDLALKLEDIFRKQITGKYAFFTYGSLQLPNDSLYRYFLEGASKVYHQHETSGQKKEVSVATHFVDVFNYLAKYGLNLNNKQTETGIQSAMPAIFVPLRFNDLFANHGAAANIFAKDLEVDSPKWFEFLRDPFHFLFLDDNLTPNPENIEYNNWENYAHKTKLNYDEMETKRKIRLNIDKYLKRDGDFCGAPVDVIARYFAQIFFYNNPVDTQVGFAYSKSKQDFIYYLEVFDKLDNKYYYFDVAGFYNLYQAKAKGNANFAGLALTDADVKNLIYTKDIFATDWTYKPTLSLNGQQKTDADADYETFANNKSVAVVLKEDPTLLNRYEDSVPLLLKDLRNIEFYSNYKK</sequence>
<dbReference type="KEGG" id="mcob:NCTC10184_00121"/>
<keyword evidence="1" id="KW-0732">Signal</keyword>